<evidence type="ECO:0000259" key="3">
    <source>
        <dbReference type="SMART" id="SM01227"/>
    </source>
</evidence>
<sequence>MSTLFLRSRRLLPCLAAPALLLSTSPARLEASDTDSASPPAVDFVGVFVETESARRLSQKFPSKFGAVSEPLVVVLRFQPSIEEQEAFAPLFGRTAKLQVKGLAEDDHVQTVLVEVTTETGESLEYEGSAEPAHLTLSTSAAGLSAGYSSVLLERLRASDKLRYLLKDDEEKKHWSGELPIFESEHLPLFSPFPAVEAKLVKEQDELVLEGTICLSSRFDVASGECLAPKAECGFCKFMKAGPCGKEFIAWETCLDQCKKRGDDFLETCGPQTLGLRDCVEANPEYYHVLNEGPGEQDSELQKEQDSKNLEFPETDE</sequence>
<dbReference type="Pfam" id="PF07802">
    <property type="entry name" value="GCK"/>
    <property type="match status" value="1"/>
</dbReference>
<feature type="domain" description="GCK" evidence="3">
    <location>
        <begin position="231"/>
        <end position="305"/>
    </location>
</feature>
<accession>A0A976ILH1</accession>
<protein>
    <recommendedName>
        <fullName evidence="3">GCK domain-containing protein</fullName>
    </recommendedName>
</protein>
<dbReference type="Proteomes" id="UP000294530">
    <property type="component" value="Unassembled WGS sequence"/>
</dbReference>
<dbReference type="AlphaFoldDB" id="A0A976ILH1"/>
<feature type="compositionally biased region" description="Basic and acidic residues" evidence="1">
    <location>
        <begin position="300"/>
        <end position="311"/>
    </location>
</feature>
<organism evidence="4 5">
    <name type="scientific">Bremia lactucae</name>
    <name type="common">Lettuce downy mildew</name>
    <dbReference type="NCBI Taxonomy" id="4779"/>
    <lineage>
        <taxon>Eukaryota</taxon>
        <taxon>Sar</taxon>
        <taxon>Stramenopiles</taxon>
        <taxon>Oomycota</taxon>
        <taxon>Peronosporomycetes</taxon>
        <taxon>Peronosporales</taxon>
        <taxon>Peronosporaceae</taxon>
        <taxon>Bremia</taxon>
    </lineage>
</organism>
<dbReference type="RefSeq" id="XP_067823469.1">
    <property type="nucleotide sequence ID" value="XM_067960723.1"/>
</dbReference>
<dbReference type="PANTHER" id="PTHR34357:SF2">
    <property type="entry name" value="F26F24.3-RELATED"/>
    <property type="match status" value="1"/>
</dbReference>
<feature type="signal peptide" evidence="2">
    <location>
        <begin position="1"/>
        <end position="31"/>
    </location>
</feature>
<dbReference type="Gene3D" id="1.10.287.2900">
    <property type="match status" value="1"/>
</dbReference>
<gene>
    <name evidence="4" type="ORF">CCR75_002626</name>
</gene>
<dbReference type="SMART" id="SM01227">
    <property type="entry name" value="GCK"/>
    <property type="match status" value="1"/>
</dbReference>
<dbReference type="OrthoDB" id="2148418at2759"/>
<dbReference type="InterPro" id="IPR012891">
    <property type="entry name" value="GCK_dom"/>
</dbReference>
<comment type="caution">
    <text evidence="4">The sequence shown here is derived from an EMBL/GenBank/DDBJ whole genome shotgun (WGS) entry which is preliminary data.</text>
</comment>
<dbReference type="KEGG" id="blac:94346394"/>
<proteinExistence type="predicted"/>
<name>A0A976ILH1_BRELC</name>
<feature type="chain" id="PRO_5037262551" description="GCK domain-containing protein" evidence="2">
    <location>
        <begin position="32"/>
        <end position="317"/>
    </location>
</feature>
<reference evidence="4 5" key="1">
    <citation type="journal article" date="2021" name="Genome Biol.">
        <title>AFLAP: assembly-free linkage analysis pipeline using k-mers from genome sequencing data.</title>
        <authorList>
            <person name="Fletcher K."/>
            <person name="Zhang L."/>
            <person name="Gil J."/>
            <person name="Han R."/>
            <person name="Cavanaugh K."/>
            <person name="Michelmore R."/>
        </authorList>
    </citation>
    <scope>NUCLEOTIDE SEQUENCE [LARGE SCALE GENOMIC DNA]</scope>
    <source>
        <strain evidence="4 5">SF5</strain>
    </source>
</reference>
<dbReference type="EMBL" id="SHOA02000018">
    <property type="protein sequence ID" value="TDH73971.1"/>
    <property type="molecule type" value="Genomic_DNA"/>
</dbReference>
<evidence type="ECO:0000313" key="5">
    <source>
        <dbReference type="Proteomes" id="UP000294530"/>
    </source>
</evidence>
<evidence type="ECO:0000256" key="2">
    <source>
        <dbReference type="SAM" id="SignalP"/>
    </source>
</evidence>
<dbReference type="PANTHER" id="PTHR34357">
    <property type="entry name" value="F7A19.14 PROTEIN-RELATED"/>
    <property type="match status" value="1"/>
</dbReference>
<evidence type="ECO:0000256" key="1">
    <source>
        <dbReference type="SAM" id="MobiDB-lite"/>
    </source>
</evidence>
<keyword evidence="5" id="KW-1185">Reference proteome</keyword>
<feature type="region of interest" description="Disordered" evidence="1">
    <location>
        <begin position="290"/>
        <end position="317"/>
    </location>
</feature>
<dbReference type="GeneID" id="94346394"/>
<keyword evidence="2" id="KW-0732">Signal</keyword>
<evidence type="ECO:0000313" key="4">
    <source>
        <dbReference type="EMBL" id="TDH73971.1"/>
    </source>
</evidence>